<organism evidence="2 3">
    <name type="scientific">Lactobacillus intestinalis</name>
    <dbReference type="NCBI Taxonomy" id="151781"/>
    <lineage>
        <taxon>Bacteria</taxon>
        <taxon>Bacillati</taxon>
        <taxon>Bacillota</taxon>
        <taxon>Bacilli</taxon>
        <taxon>Lactobacillales</taxon>
        <taxon>Lactobacillaceae</taxon>
        <taxon>Lactobacillus</taxon>
    </lineage>
</organism>
<proteinExistence type="predicted"/>
<keyword evidence="1" id="KW-0472">Membrane</keyword>
<feature type="transmembrane region" description="Helical" evidence="1">
    <location>
        <begin position="46"/>
        <end position="65"/>
    </location>
</feature>
<dbReference type="EMBL" id="SRYV01000001">
    <property type="protein sequence ID" value="TGY17543.1"/>
    <property type="molecule type" value="Genomic_DNA"/>
</dbReference>
<feature type="transmembrane region" description="Helical" evidence="1">
    <location>
        <begin position="77"/>
        <end position="94"/>
    </location>
</feature>
<evidence type="ECO:0000313" key="3">
    <source>
        <dbReference type="Proteomes" id="UP000309117"/>
    </source>
</evidence>
<keyword evidence="1" id="KW-1133">Transmembrane helix</keyword>
<dbReference type="AlphaFoldDB" id="A0A4S2BSL0"/>
<protein>
    <submittedName>
        <fullName evidence="2">Uncharacterized protein</fullName>
    </submittedName>
</protein>
<evidence type="ECO:0000313" key="2">
    <source>
        <dbReference type="EMBL" id="TGY17543.1"/>
    </source>
</evidence>
<comment type="caution">
    <text evidence="2">The sequence shown here is derived from an EMBL/GenBank/DDBJ whole genome shotgun (WGS) entry which is preliminary data.</text>
</comment>
<reference evidence="2 3" key="1">
    <citation type="submission" date="2019-04" db="EMBL/GenBank/DDBJ databases">
        <title>Microbes associate with the intestines of laboratory mice.</title>
        <authorList>
            <person name="Navarre W."/>
            <person name="Wong E."/>
            <person name="Huang K."/>
            <person name="Tropini C."/>
            <person name="Ng K."/>
            <person name="Yu B."/>
        </authorList>
    </citation>
    <scope>NUCLEOTIDE SEQUENCE [LARGE SCALE GENOMIC DNA]</scope>
    <source>
        <strain evidence="2 3">NM61_E11</strain>
    </source>
</reference>
<evidence type="ECO:0000256" key="1">
    <source>
        <dbReference type="SAM" id="Phobius"/>
    </source>
</evidence>
<name>A0A4S2BSL0_9LACO</name>
<sequence>MNIIKQKLNQIPILKKLNKFRLMPIIWWGIVIAVLPYISSLLKIGIVWRIGIVFLIVNCLISYHVGKLIKSQRISKLWIIYLPIIFCLAILPKFASYNLVLGLVYLIFELFGLMDNNFYR</sequence>
<gene>
    <name evidence="2" type="ORF">E5351_00070</name>
</gene>
<keyword evidence="1" id="KW-0812">Transmembrane</keyword>
<dbReference type="Proteomes" id="UP000309117">
    <property type="component" value="Unassembled WGS sequence"/>
</dbReference>
<dbReference type="RefSeq" id="WP_004042336.1">
    <property type="nucleotide sequence ID" value="NZ_AQFR02000003.1"/>
</dbReference>
<accession>A0A4S2BSL0</accession>
<feature type="transmembrane region" description="Helical" evidence="1">
    <location>
        <begin position="20"/>
        <end position="40"/>
    </location>
</feature>